<dbReference type="InterPro" id="IPR004045">
    <property type="entry name" value="Glutathione_S-Trfase_N"/>
</dbReference>
<dbReference type="Gene3D" id="3.40.30.10">
    <property type="entry name" value="Glutaredoxin"/>
    <property type="match status" value="1"/>
</dbReference>
<dbReference type="CDD" id="cd03039">
    <property type="entry name" value="GST_N_Sigma_like"/>
    <property type="match status" value="1"/>
</dbReference>
<feature type="domain" description="GST N-terminal" evidence="1">
    <location>
        <begin position="2"/>
        <end position="84"/>
    </location>
</feature>
<dbReference type="PROSITE" id="PS50404">
    <property type="entry name" value="GST_NTER"/>
    <property type="match status" value="1"/>
</dbReference>
<dbReference type="InterPro" id="IPR050213">
    <property type="entry name" value="GST_superfamily"/>
</dbReference>
<reference evidence="3" key="1">
    <citation type="submission" date="2021-01" db="EMBL/GenBank/DDBJ databases">
        <authorList>
            <person name="Corre E."/>
            <person name="Pelletier E."/>
            <person name="Niang G."/>
            <person name="Scheremetjew M."/>
            <person name="Finn R."/>
            <person name="Kale V."/>
            <person name="Holt S."/>
            <person name="Cochrane G."/>
            <person name="Meng A."/>
            <person name="Brown T."/>
            <person name="Cohen L."/>
        </authorList>
    </citation>
    <scope>NUCLEOTIDE SEQUENCE</scope>
    <source>
        <strain evidence="3">CCMP3105</strain>
    </source>
</reference>
<dbReference type="PROSITE" id="PS50405">
    <property type="entry name" value="GST_CTER"/>
    <property type="match status" value="1"/>
</dbReference>
<protein>
    <recommendedName>
        <fullName evidence="4">Glutathione transferase</fullName>
    </recommendedName>
</protein>
<evidence type="ECO:0000259" key="2">
    <source>
        <dbReference type="PROSITE" id="PS50405"/>
    </source>
</evidence>
<dbReference type="SUPFAM" id="SSF52833">
    <property type="entry name" value="Thioredoxin-like"/>
    <property type="match status" value="1"/>
</dbReference>
<feature type="domain" description="GST C-terminal" evidence="2">
    <location>
        <begin position="90"/>
        <end position="226"/>
    </location>
</feature>
<proteinExistence type="predicted"/>
<evidence type="ECO:0000259" key="1">
    <source>
        <dbReference type="PROSITE" id="PS50404"/>
    </source>
</evidence>
<dbReference type="AlphaFoldDB" id="A0A7S4Q9D7"/>
<dbReference type="SUPFAM" id="SSF47616">
    <property type="entry name" value="GST C-terminal domain-like"/>
    <property type="match status" value="1"/>
</dbReference>
<dbReference type="EMBL" id="HBNR01024137">
    <property type="protein sequence ID" value="CAE4576552.1"/>
    <property type="molecule type" value="Transcribed_RNA"/>
</dbReference>
<dbReference type="PANTHER" id="PTHR11571:SF150">
    <property type="entry name" value="GLUTATHIONE S-TRANSFERASE"/>
    <property type="match status" value="1"/>
</dbReference>
<dbReference type="InterPro" id="IPR010987">
    <property type="entry name" value="Glutathione-S-Trfase_C-like"/>
</dbReference>
<dbReference type="PANTHER" id="PTHR11571">
    <property type="entry name" value="GLUTATHIONE S-TRANSFERASE"/>
    <property type="match status" value="1"/>
</dbReference>
<dbReference type="InterPro" id="IPR004046">
    <property type="entry name" value="GST_C"/>
</dbReference>
<dbReference type="Pfam" id="PF14497">
    <property type="entry name" value="GST_C_3"/>
    <property type="match status" value="1"/>
</dbReference>
<dbReference type="GO" id="GO:0006749">
    <property type="term" value="P:glutathione metabolic process"/>
    <property type="evidence" value="ECO:0007669"/>
    <property type="project" value="TreeGrafter"/>
</dbReference>
<dbReference type="Pfam" id="PF02798">
    <property type="entry name" value="GST_N"/>
    <property type="match status" value="1"/>
</dbReference>
<gene>
    <name evidence="3" type="ORF">AMON00008_LOCUS16172</name>
</gene>
<dbReference type="SFLD" id="SFLDS00019">
    <property type="entry name" value="Glutathione_Transferase_(cytos"/>
    <property type="match status" value="1"/>
</dbReference>
<name>A0A7S4Q9D7_9DINO</name>
<evidence type="ECO:0008006" key="4">
    <source>
        <dbReference type="Google" id="ProtNLM"/>
    </source>
</evidence>
<organism evidence="3">
    <name type="scientific">Alexandrium monilatum</name>
    <dbReference type="NCBI Taxonomy" id="311494"/>
    <lineage>
        <taxon>Eukaryota</taxon>
        <taxon>Sar</taxon>
        <taxon>Alveolata</taxon>
        <taxon>Dinophyceae</taxon>
        <taxon>Gonyaulacales</taxon>
        <taxon>Pyrocystaceae</taxon>
        <taxon>Alexandrium</taxon>
    </lineage>
</organism>
<accession>A0A7S4Q9D7</accession>
<dbReference type="InterPro" id="IPR036282">
    <property type="entry name" value="Glutathione-S-Trfase_C_sf"/>
</dbReference>
<dbReference type="GO" id="GO:0004364">
    <property type="term" value="F:glutathione transferase activity"/>
    <property type="evidence" value="ECO:0007669"/>
    <property type="project" value="TreeGrafter"/>
</dbReference>
<dbReference type="InterPro" id="IPR036249">
    <property type="entry name" value="Thioredoxin-like_sf"/>
</dbReference>
<evidence type="ECO:0000313" key="3">
    <source>
        <dbReference type="EMBL" id="CAE4576552.1"/>
    </source>
</evidence>
<dbReference type="InterPro" id="IPR040079">
    <property type="entry name" value="Glutathione_S-Trfase"/>
</dbReference>
<dbReference type="Gene3D" id="1.20.1050.10">
    <property type="match status" value="1"/>
</dbReference>
<sequence>MPKVKLTYFDIEAAAEKVRLALVMTGTEFEDCRIKREDWDALKASTPYGQLPVMEVTAEDGTVKKFAQSVAMLRWAARKFDTTNTLYPADADAMLEIEEVIGLADDLSRAWMPGLYIGMGDRHQKFGHPEEWPEKPATVQRLREAFVAEELPKFMGFYAKKLEATGAFFCGDKPTIADLYVLPQLRYYTKGVADYVPADCLAPYTTVTAWMDRMYAIPEIKKWYNL</sequence>